<keyword evidence="1" id="KW-0489">Methyltransferase</keyword>
<dbReference type="GO" id="GO:0008168">
    <property type="term" value="F:methyltransferase activity"/>
    <property type="evidence" value="ECO:0007669"/>
    <property type="project" value="UniProtKB-KW"/>
</dbReference>
<sequence>MIKSFSTDINWDEYGKIRLLSRNRLLFPEHRLTITKFIDYFRNIDINLSVLDAGCGDGFWMEILRDLGFKDLIGIDLSLTFLHRAKSKGLEVIQCNLSRMCFCRKFDIIIVCDVLEHISDLGSALNELRQTLKENGILYLIIPVYDSLSSKYNRFIHRKSKIDEAKKHDETHLHAFSKSKIIEILNLHGFHVDSAVFTSNRLPFITGKIQRFTFANRFGNWLSIVARKSL</sequence>
<evidence type="ECO:0000313" key="1">
    <source>
        <dbReference type="EMBL" id="HGT71331.1"/>
    </source>
</evidence>
<organism evidence="1">
    <name type="scientific">candidate division CPR3 bacterium</name>
    <dbReference type="NCBI Taxonomy" id="2268181"/>
    <lineage>
        <taxon>Bacteria</taxon>
        <taxon>Bacteria division CPR3</taxon>
    </lineage>
</organism>
<dbReference type="SUPFAM" id="SSF53335">
    <property type="entry name" value="S-adenosyl-L-methionine-dependent methyltransferases"/>
    <property type="match status" value="1"/>
</dbReference>
<dbReference type="Gene3D" id="3.40.50.150">
    <property type="entry name" value="Vaccinia Virus protein VP39"/>
    <property type="match status" value="1"/>
</dbReference>
<dbReference type="CDD" id="cd02440">
    <property type="entry name" value="AdoMet_MTases"/>
    <property type="match status" value="1"/>
</dbReference>
<dbReference type="EMBL" id="DSYQ01000019">
    <property type="protein sequence ID" value="HGT71331.1"/>
    <property type="molecule type" value="Genomic_DNA"/>
</dbReference>
<reference evidence="1" key="1">
    <citation type="journal article" date="2020" name="mSystems">
        <title>Genome- and Community-Level Interaction Insights into Carbon Utilization and Element Cycling Functions of Hydrothermarchaeota in Hydrothermal Sediment.</title>
        <authorList>
            <person name="Zhou Z."/>
            <person name="Liu Y."/>
            <person name="Xu W."/>
            <person name="Pan J."/>
            <person name="Luo Z.H."/>
            <person name="Li M."/>
        </authorList>
    </citation>
    <scope>NUCLEOTIDE SEQUENCE [LARGE SCALE GENOMIC DNA]</scope>
    <source>
        <strain evidence="1">SpSt-579</strain>
    </source>
</reference>
<dbReference type="GO" id="GO:0032259">
    <property type="term" value="P:methylation"/>
    <property type="evidence" value="ECO:0007669"/>
    <property type="project" value="UniProtKB-KW"/>
</dbReference>
<comment type="caution">
    <text evidence="1">The sequence shown here is derived from an EMBL/GenBank/DDBJ whole genome shotgun (WGS) entry which is preliminary data.</text>
</comment>
<dbReference type="PANTHER" id="PTHR43861">
    <property type="entry name" value="TRANS-ACONITATE 2-METHYLTRANSFERASE-RELATED"/>
    <property type="match status" value="1"/>
</dbReference>
<accession>A0A7C4M291</accession>
<dbReference type="AlphaFoldDB" id="A0A7C4M291"/>
<keyword evidence="1" id="KW-0808">Transferase</keyword>
<protein>
    <submittedName>
        <fullName evidence="1">Class I SAM-dependent methyltransferase</fullName>
    </submittedName>
</protein>
<name>A0A7C4M291_UNCC3</name>
<proteinExistence type="predicted"/>
<gene>
    <name evidence="1" type="ORF">ENT43_03675</name>
</gene>
<dbReference type="Pfam" id="PF13489">
    <property type="entry name" value="Methyltransf_23"/>
    <property type="match status" value="1"/>
</dbReference>
<dbReference type="InterPro" id="IPR029063">
    <property type="entry name" value="SAM-dependent_MTases_sf"/>
</dbReference>